<dbReference type="PROSITE" id="PS01124">
    <property type="entry name" value="HTH_ARAC_FAMILY_2"/>
    <property type="match status" value="1"/>
</dbReference>
<keyword evidence="1" id="KW-0805">Transcription regulation</keyword>
<gene>
    <name evidence="5" type="ORF">SP6_13_00780</name>
</gene>
<protein>
    <submittedName>
        <fullName evidence="5">DNA, contig: SP613</fullName>
    </submittedName>
</protein>
<dbReference type="PROSITE" id="PS00041">
    <property type="entry name" value="HTH_ARAC_FAMILY_1"/>
    <property type="match status" value="1"/>
</dbReference>
<feature type="domain" description="HTH araC/xylS-type" evidence="4">
    <location>
        <begin position="232"/>
        <end position="329"/>
    </location>
</feature>
<proteinExistence type="predicted"/>
<evidence type="ECO:0000256" key="2">
    <source>
        <dbReference type="ARBA" id="ARBA00023125"/>
    </source>
</evidence>
<evidence type="ECO:0000313" key="5">
    <source>
        <dbReference type="EMBL" id="GAN12826.1"/>
    </source>
</evidence>
<dbReference type="InterPro" id="IPR009594">
    <property type="entry name" value="Tscrpt_reg_HTH_AraC_N"/>
</dbReference>
<accession>A0A0C9MQ09</accession>
<sequence length="341" mass="37302">MDGPEIRRERSAGDADPINVLPDPIKVKCAPVHLALGDANVRCMTTLSDLAQLIERHWFIHGRETPIPGLLITRAEEPTGIIRSVYRPSFCLVVQGAKMSMLGPTPYHYAEGQCLLASVDLPVTSRIVRASAAKPYLALSLAIEPVTVAELVAEQASLQSPAAAFHALATSDHDPALRDPLRRLLDLLDRPADQAVLVPLIRREIVWRLLGGTLGPALRQMGLVDTHAARIGRTTAFIRNHYAETLRVADLAALAGMSVPGFHRHFKAVTTMTPVQFQKQVRLQEARRRLIAAEDVARVGFAIGYESLSQFSRDYRRLFGAPPGRDAAALRAQLVPEPALP</sequence>
<dbReference type="Proteomes" id="UP000032025">
    <property type="component" value="Unassembled WGS sequence"/>
</dbReference>
<evidence type="ECO:0000313" key="6">
    <source>
        <dbReference type="Proteomes" id="UP000032025"/>
    </source>
</evidence>
<dbReference type="Gene3D" id="1.10.10.60">
    <property type="entry name" value="Homeodomain-like"/>
    <property type="match status" value="1"/>
</dbReference>
<dbReference type="EMBL" id="BBJS01000013">
    <property type="protein sequence ID" value="GAN12826.1"/>
    <property type="molecule type" value="Genomic_DNA"/>
</dbReference>
<keyword evidence="3" id="KW-0804">Transcription</keyword>
<dbReference type="SUPFAM" id="SSF46689">
    <property type="entry name" value="Homeodomain-like"/>
    <property type="match status" value="2"/>
</dbReference>
<dbReference type="PANTHER" id="PTHR43436">
    <property type="entry name" value="ARAC-FAMILY TRANSCRIPTIONAL REGULATOR"/>
    <property type="match status" value="1"/>
</dbReference>
<dbReference type="SMART" id="SM00342">
    <property type="entry name" value="HTH_ARAC"/>
    <property type="match status" value="1"/>
</dbReference>
<name>A0A0C9MQ09_SPHPI</name>
<comment type="caution">
    <text evidence="5">The sequence shown here is derived from an EMBL/GenBank/DDBJ whole genome shotgun (WGS) entry which is preliminary data.</text>
</comment>
<dbReference type="PANTHER" id="PTHR43436:SF1">
    <property type="entry name" value="TRANSCRIPTIONAL REGULATORY PROTEIN"/>
    <property type="match status" value="1"/>
</dbReference>
<dbReference type="GO" id="GO:0003700">
    <property type="term" value="F:DNA-binding transcription factor activity"/>
    <property type="evidence" value="ECO:0007669"/>
    <property type="project" value="InterPro"/>
</dbReference>
<evidence type="ECO:0000256" key="3">
    <source>
        <dbReference type="ARBA" id="ARBA00023163"/>
    </source>
</evidence>
<dbReference type="AlphaFoldDB" id="A0A0C9MQ09"/>
<dbReference type="Pfam" id="PF12833">
    <property type="entry name" value="HTH_18"/>
    <property type="match status" value="1"/>
</dbReference>
<dbReference type="InterPro" id="IPR018062">
    <property type="entry name" value="HTH_AraC-typ_CS"/>
</dbReference>
<evidence type="ECO:0000256" key="1">
    <source>
        <dbReference type="ARBA" id="ARBA00023015"/>
    </source>
</evidence>
<evidence type="ECO:0000259" key="4">
    <source>
        <dbReference type="PROSITE" id="PS01124"/>
    </source>
</evidence>
<dbReference type="InterPro" id="IPR009057">
    <property type="entry name" value="Homeodomain-like_sf"/>
</dbReference>
<keyword evidence="2" id="KW-0238">DNA-binding</keyword>
<dbReference type="InterPro" id="IPR018060">
    <property type="entry name" value="HTH_AraC"/>
</dbReference>
<dbReference type="Pfam" id="PF06719">
    <property type="entry name" value="AraC_N"/>
    <property type="match status" value="1"/>
</dbReference>
<organism evidence="5 6">
    <name type="scientific">Sphingomonas paucimobilis NBRC 13935</name>
    <dbReference type="NCBI Taxonomy" id="1219050"/>
    <lineage>
        <taxon>Bacteria</taxon>
        <taxon>Pseudomonadati</taxon>
        <taxon>Pseudomonadota</taxon>
        <taxon>Alphaproteobacteria</taxon>
        <taxon>Sphingomonadales</taxon>
        <taxon>Sphingomonadaceae</taxon>
        <taxon>Sphingomonas</taxon>
    </lineage>
</organism>
<keyword evidence="6" id="KW-1185">Reference proteome</keyword>
<dbReference type="GO" id="GO:0043565">
    <property type="term" value="F:sequence-specific DNA binding"/>
    <property type="evidence" value="ECO:0007669"/>
    <property type="project" value="InterPro"/>
</dbReference>
<reference evidence="5 6" key="1">
    <citation type="submission" date="2014-08" db="EMBL/GenBank/DDBJ databases">
        <title>Whole genome shotgun sequence of Sphingomonas paucimobilis NBRC 13935.</title>
        <authorList>
            <person name="Hosoyama A."/>
            <person name="Hashimoto M."/>
            <person name="Hosoyama Y."/>
            <person name="Noguchi M."/>
            <person name="Uohara A."/>
            <person name="Ohji S."/>
            <person name="Katano-Makiyama Y."/>
            <person name="Ichikawa N."/>
            <person name="Kimura A."/>
            <person name="Yamazoe A."/>
            <person name="Fujita N."/>
        </authorList>
    </citation>
    <scope>NUCLEOTIDE SEQUENCE [LARGE SCALE GENOMIC DNA]</scope>
    <source>
        <strain evidence="5 6">NBRC 13935</strain>
    </source>
</reference>